<evidence type="ECO:0000256" key="10">
    <source>
        <dbReference type="SAM" id="MobiDB-lite"/>
    </source>
</evidence>
<feature type="region of interest" description="Disordered" evidence="10">
    <location>
        <begin position="112"/>
        <end position="134"/>
    </location>
</feature>
<protein>
    <recommendedName>
        <fullName evidence="7">Hsp70-Hsp90 organising protein</fullName>
    </recommendedName>
    <alternativeName>
        <fullName evidence="8">Stress-inducible protein 1</fullName>
    </alternativeName>
</protein>
<comment type="subunit">
    <text evidence="6">Monomer. Homodimer. Forms a complex composed of HOP and chaperones HSP70 and HSP90; the interaction is stronger in the absence of ATP. Interacts (via TPR 1, 2, 3, 7, 8 and 9 repeats) with HSP70 (via C-terminus); the interaction is direct and is stronger in the absence of ATP. Interacts (via TPR 4, 5 and 6 repeats) with HSP90 (via C-terminus); the interaction is direct.</text>
</comment>
<dbReference type="InterPro" id="IPR041243">
    <property type="entry name" value="STI1/HOP_DP"/>
</dbReference>
<evidence type="ECO:0000256" key="9">
    <source>
        <dbReference type="PROSITE-ProRule" id="PRU00339"/>
    </source>
</evidence>
<evidence type="ECO:0000313" key="12">
    <source>
        <dbReference type="EMBL" id="KAL3801498.1"/>
    </source>
</evidence>
<dbReference type="PROSITE" id="PS50005">
    <property type="entry name" value="TPR"/>
    <property type="match status" value="4"/>
</dbReference>
<evidence type="ECO:0000313" key="13">
    <source>
        <dbReference type="Proteomes" id="UP001516023"/>
    </source>
</evidence>
<dbReference type="Pfam" id="PF13414">
    <property type="entry name" value="TPR_11"/>
    <property type="match status" value="1"/>
</dbReference>
<reference evidence="12 13" key="1">
    <citation type="journal article" date="2020" name="G3 (Bethesda)">
        <title>Improved Reference Genome for Cyclotella cryptica CCMP332, a Model for Cell Wall Morphogenesis, Salinity Adaptation, and Lipid Production in Diatoms (Bacillariophyta).</title>
        <authorList>
            <person name="Roberts W.R."/>
            <person name="Downey K.M."/>
            <person name="Ruck E.C."/>
            <person name="Traller J.C."/>
            <person name="Alverson A.J."/>
        </authorList>
    </citation>
    <scope>NUCLEOTIDE SEQUENCE [LARGE SCALE GENOMIC DNA]</scope>
    <source>
        <strain evidence="12 13">CCMP332</strain>
    </source>
</reference>
<dbReference type="SMART" id="SM00727">
    <property type="entry name" value="STI1"/>
    <property type="match status" value="2"/>
</dbReference>
<comment type="function">
    <text evidence="5">Acts as a co-chaperone and mediates the association of the chaperones HSP70 and HSP90 probably facilitating substrate transfer from HSP70 to HSP90. Stimulates HSP70 ATPase activity and, in contrast, inhibits HSP90 ATPase activity.</text>
</comment>
<dbReference type="PANTHER" id="PTHR22904:SF523">
    <property type="entry name" value="STRESS-INDUCED-PHOSPHOPROTEIN 1"/>
    <property type="match status" value="1"/>
</dbReference>
<feature type="repeat" description="TPR" evidence="9">
    <location>
        <begin position="6"/>
        <end position="39"/>
    </location>
</feature>
<keyword evidence="2" id="KW-0963">Cytoplasm</keyword>
<evidence type="ECO:0000256" key="4">
    <source>
        <dbReference type="ARBA" id="ARBA00022803"/>
    </source>
</evidence>
<evidence type="ECO:0000256" key="7">
    <source>
        <dbReference type="ARBA" id="ARBA00074766"/>
    </source>
</evidence>
<dbReference type="InterPro" id="IPR011990">
    <property type="entry name" value="TPR-like_helical_dom_sf"/>
</dbReference>
<keyword evidence="13" id="KW-1185">Reference proteome</keyword>
<sequence length="590" mass="65773">MSNAQAEEFKALGNAALQSGKLTEAIEHYTKAINADGTNHVYYSNRSAAYLKKGDANNALEEANSTIAIDPNFAKGYSRKGAALHALKRYNDAVTAFEEGLAKFPGDASLKKGLDDVKRDRDGPPPSSRLPGGLGNLFGDNLIQQIMLNPKTRPYLSDAEFMAKIRRLQTNPNSLTELIGDPRIMEVLGLSLGMSGAGQSTDDEGANYDDYDTKRETTAAKPTNGETHAAQKEKPAPMEEEKTEEEEEDLSELTPEERKKKQDQKEAAKVKERGNELYKNKQFDEAISAYDEAIHLDPTNMTFHNNKAAVYFTTKQYDKCISACREAVEVGKANRAPFEERAKALVRCAKAYQKQGDLGKAIECCQEAQLEFYDKATERMMKNWELEKKKADAAAYLDDEKAEEAKQRGNEAFRNKEWGEAVREYEEAVKRAPNNAPIRNNLAAALCKIMDFNGAKMHIEKAVEIDPKYVKAWARKGDIEVLTKENHKAVESYKRGLDIEPNNTACKDGLRKVTSLINYGNSAMTEEEKMERARHGMADPEIQAILQDPVIQQILRDFNENPQAANQAMMDPIIRGKIEKLIASGVVQTA</sequence>
<evidence type="ECO:0000256" key="2">
    <source>
        <dbReference type="ARBA" id="ARBA00022490"/>
    </source>
</evidence>
<feature type="compositionally biased region" description="Basic and acidic residues" evidence="10">
    <location>
        <begin position="112"/>
        <end position="123"/>
    </location>
</feature>
<dbReference type="Proteomes" id="UP001516023">
    <property type="component" value="Unassembled WGS sequence"/>
</dbReference>
<proteinExistence type="predicted"/>
<dbReference type="InterPro" id="IPR019734">
    <property type="entry name" value="TPR_rpt"/>
</dbReference>
<gene>
    <name evidence="12" type="ORF">HJC23_000936</name>
</gene>
<feature type="repeat" description="TPR" evidence="9">
    <location>
        <begin position="470"/>
        <end position="503"/>
    </location>
</feature>
<dbReference type="Pfam" id="PF13181">
    <property type="entry name" value="TPR_8"/>
    <property type="match status" value="3"/>
</dbReference>
<dbReference type="Pfam" id="PF17830">
    <property type="entry name" value="STI1-HOP_DP"/>
    <property type="match status" value="2"/>
</dbReference>
<dbReference type="AlphaFoldDB" id="A0ABD3QM74"/>
<evidence type="ECO:0000256" key="8">
    <source>
        <dbReference type="ARBA" id="ARBA00076447"/>
    </source>
</evidence>
<feature type="domain" description="STI1" evidence="11">
    <location>
        <begin position="539"/>
        <end position="578"/>
    </location>
</feature>
<evidence type="ECO:0000256" key="5">
    <source>
        <dbReference type="ARBA" id="ARBA00056105"/>
    </source>
</evidence>
<comment type="subcellular location">
    <subcellularLocation>
        <location evidence="1">Cytoplasm</location>
    </subcellularLocation>
</comment>
<evidence type="ECO:0000256" key="3">
    <source>
        <dbReference type="ARBA" id="ARBA00022737"/>
    </source>
</evidence>
<dbReference type="InterPro" id="IPR006636">
    <property type="entry name" value="STI1_HS-bd"/>
</dbReference>
<dbReference type="GO" id="GO:0005737">
    <property type="term" value="C:cytoplasm"/>
    <property type="evidence" value="ECO:0007669"/>
    <property type="project" value="UniProtKB-SubCell"/>
</dbReference>
<feature type="compositionally biased region" description="Basic and acidic residues" evidence="10">
    <location>
        <begin position="229"/>
        <end position="240"/>
    </location>
</feature>
<evidence type="ECO:0000256" key="1">
    <source>
        <dbReference type="ARBA" id="ARBA00004496"/>
    </source>
</evidence>
<keyword evidence="3" id="KW-0677">Repeat</keyword>
<dbReference type="SUPFAM" id="SSF48452">
    <property type="entry name" value="TPR-like"/>
    <property type="match status" value="1"/>
</dbReference>
<dbReference type="Gene3D" id="1.25.40.10">
    <property type="entry name" value="Tetratricopeptide repeat domain"/>
    <property type="match status" value="3"/>
</dbReference>
<dbReference type="EMBL" id="JABMIG020000026">
    <property type="protein sequence ID" value="KAL3801498.1"/>
    <property type="molecule type" value="Genomic_DNA"/>
</dbReference>
<dbReference type="FunFam" id="1.10.260.100:FF:000002">
    <property type="entry name" value="Stress-induced-phosphoprotein 1 (Hsp70/Hsp90-organizing)"/>
    <property type="match status" value="1"/>
</dbReference>
<feature type="region of interest" description="Disordered" evidence="10">
    <location>
        <begin position="216"/>
        <end position="273"/>
    </location>
</feature>
<evidence type="ECO:0000259" key="11">
    <source>
        <dbReference type="SMART" id="SM00727"/>
    </source>
</evidence>
<feature type="domain" description="STI1" evidence="11">
    <location>
        <begin position="140"/>
        <end position="188"/>
    </location>
</feature>
<feature type="repeat" description="TPR" evidence="9">
    <location>
        <begin position="402"/>
        <end position="435"/>
    </location>
</feature>
<comment type="caution">
    <text evidence="12">The sequence shown here is derived from an EMBL/GenBank/DDBJ whole genome shotgun (WGS) entry which is preliminary data.</text>
</comment>
<dbReference type="PANTHER" id="PTHR22904">
    <property type="entry name" value="TPR REPEAT CONTAINING PROTEIN"/>
    <property type="match status" value="1"/>
</dbReference>
<name>A0ABD3QM74_9STRA</name>
<dbReference type="SMART" id="SM00028">
    <property type="entry name" value="TPR"/>
    <property type="match status" value="9"/>
</dbReference>
<organism evidence="12 13">
    <name type="scientific">Cyclotella cryptica</name>
    <dbReference type="NCBI Taxonomy" id="29204"/>
    <lineage>
        <taxon>Eukaryota</taxon>
        <taxon>Sar</taxon>
        <taxon>Stramenopiles</taxon>
        <taxon>Ochrophyta</taxon>
        <taxon>Bacillariophyta</taxon>
        <taxon>Coscinodiscophyceae</taxon>
        <taxon>Thalassiosirophycidae</taxon>
        <taxon>Stephanodiscales</taxon>
        <taxon>Stephanodiscaceae</taxon>
        <taxon>Cyclotella</taxon>
    </lineage>
</organism>
<feature type="compositionally biased region" description="Basic and acidic residues" evidence="10">
    <location>
        <begin position="255"/>
        <end position="273"/>
    </location>
</feature>
<evidence type="ECO:0000256" key="6">
    <source>
        <dbReference type="ARBA" id="ARBA00066016"/>
    </source>
</evidence>
<feature type="repeat" description="TPR" evidence="9">
    <location>
        <begin position="267"/>
        <end position="300"/>
    </location>
</feature>
<dbReference type="Gene3D" id="1.10.260.100">
    <property type="match status" value="2"/>
</dbReference>
<feature type="compositionally biased region" description="Acidic residues" evidence="10">
    <location>
        <begin position="241"/>
        <end position="251"/>
    </location>
</feature>
<keyword evidence="4 9" id="KW-0802">TPR repeat</keyword>
<accession>A0ABD3QM74</accession>
<dbReference type="FunFam" id="1.25.40.10:FF:000020">
    <property type="entry name" value="Stress-induced phosphoprotein 1"/>
    <property type="match status" value="1"/>
</dbReference>